<name>C1MV18_MICPC</name>
<accession>C1MV18</accession>
<evidence type="ECO:0000313" key="4">
    <source>
        <dbReference type="Proteomes" id="UP000001876"/>
    </source>
</evidence>
<dbReference type="Proteomes" id="UP000001876">
    <property type="component" value="Unassembled WGS sequence"/>
</dbReference>
<dbReference type="OrthoDB" id="10501029at2759"/>
<dbReference type="EMBL" id="GG663740">
    <property type="protein sequence ID" value="EEH56729.1"/>
    <property type="molecule type" value="Genomic_DNA"/>
</dbReference>
<dbReference type="OMA" id="NDSWTRR"/>
<feature type="transmembrane region" description="Helical" evidence="2">
    <location>
        <begin position="213"/>
        <end position="232"/>
    </location>
</feature>
<protein>
    <submittedName>
        <fullName evidence="3">Predicted protein</fullName>
    </submittedName>
</protein>
<proteinExistence type="predicted"/>
<feature type="transmembrane region" description="Helical" evidence="2">
    <location>
        <begin position="173"/>
        <end position="193"/>
    </location>
</feature>
<gene>
    <name evidence="3" type="ORF">MICPUCDRAFT_59023</name>
</gene>
<evidence type="ECO:0000256" key="1">
    <source>
        <dbReference type="SAM" id="MobiDB-lite"/>
    </source>
</evidence>
<feature type="transmembrane region" description="Helical" evidence="2">
    <location>
        <begin position="327"/>
        <end position="349"/>
    </location>
</feature>
<dbReference type="GeneID" id="9684730"/>
<organism evidence="4">
    <name type="scientific">Micromonas pusilla (strain CCMP1545)</name>
    <name type="common">Picoplanktonic green alga</name>
    <dbReference type="NCBI Taxonomy" id="564608"/>
    <lineage>
        <taxon>Eukaryota</taxon>
        <taxon>Viridiplantae</taxon>
        <taxon>Chlorophyta</taxon>
        <taxon>Mamiellophyceae</taxon>
        <taxon>Mamiellales</taxon>
        <taxon>Mamiellaceae</taxon>
        <taxon>Micromonas</taxon>
    </lineage>
</organism>
<keyword evidence="2" id="KW-0812">Transmembrane</keyword>
<feature type="region of interest" description="Disordered" evidence="1">
    <location>
        <begin position="19"/>
        <end position="55"/>
    </location>
</feature>
<feature type="transmembrane region" description="Helical" evidence="2">
    <location>
        <begin position="452"/>
        <end position="474"/>
    </location>
</feature>
<feature type="compositionally biased region" description="Acidic residues" evidence="1">
    <location>
        <begin position="28"/>
        <end position="43"/>
    </location>
</feature>
<feature type="transmembrane region" description="Helical" evidence="2">
    <location>
        <begin position="406"/>
        <end position="425"/>
    </location>
</feature>
<dbReference type="AlphaFoldDB" id="C1MV18"/>
<keyword evidence="2" id="KW-1133">Transmembrane helix</keyword>
<evidence type="ECO:0000256" key="2">
    <source>
        <dbReference type="SAM" id="Phobius"/>
    </source>
</evidence>
<keyword evidence="4" id="KW-1185">Reference proteome</keyword>
<feature type="compositionally biased region" description="Low complexity" evidence="1">
    <location>
        <begin position="99"/>
        <end position="110"/>
    </location>
</feature>
<dbReference type="RefSeq" id="XP_003059597.1">
    <property type="nucleotide sequence ID" value="XM_003059551.1"/>
</dbReference>
<evidence type="ECO:0000313" key="3">
    <source>
        <dbReference type="EMBL" id="EEH56729.1"/>
    </source>
</evidence>
<reference evidence="3 4" key="1">
    <citation type="journal article" date="2009" name="Science">
        <title>Green evolution and dynamic adaptations revealed by genomes of the marine picoeukaryotes Micromonas.</title>
        <authorList>
            <person name="Worden A.Z."/>
            <person name="Lee J.H."/>
            <person name="Mock T."/>
            <person name="Rouze P."/>
            <person name="Simmons M.P."/>
            <person name="Aerts A.L."/>
            <person name="Allen A.E."/>
            <person name="Cuvelier M.L."/>
            <person name="Derelle E."/>
            <person name="Everett M.V."/>
            <person name="Foulon E."/>
            <person name="Grimwood J."/>
            <person name="Gundlach H."/>
            <person name="Henrissat B."/>
            <person name="Napoli C."/>
            <person name="McDonald S.M."/>
            <person name="Parker M.S."/>
            <person name="Rombauts S."/>
            <person name="Salamov A."/>
            <person name="Von Dassow P."/>
            <person name="Badger J.H."/>
            <person name="Coutinho P.M."/>
            <person name="Demir E."/>
            <person name="Dubchak I."/>
            <person name="Gentemann C."/>
            <person name="Eikrem W."/>
            <person name="Gready J.E."/>
            <person name="John U."/>
            <person name="Lanier W."/>
            <person name="Lindquist E.A."/>
            <person name="Lucas S."/>
            <person name="Mayer K.F."/>
            <person name="Moreau H."/>
            <person name="Not F."/>
            <person name="Otillar R."/>
            <person name="Panaud O."/>
            <person name="Pangilinan J."/>
            <person name="Paulsen I."/>
            <person name="Piegu B."/>
            <person name="Poliakov A."/>
            <person name="Robbens S."/>
            <person name="Schmutz J."/>
            <person name="Toulza E."/>
            <person name="Wyss T."/>
            <person name="Zelensky A."/>
            <person name="Zhou K."/>
            <person name="Armbrust E.V."/>
            <person name="Bhattacharya D."/>
            <person name="Goodenough U.W."/>
            <person name="Van de Peer Y."/>
            <person name="Grigoriev I.V."/>
        </authorList>
    </citation>
    <scope>NUCLEOTIDE SEQUENCE [LARGE SCALE GENOMIC DNA]</scope>
    <source>
        <strain evidence="3 4">CCMP1545</strain>
    </source>
</reference>
<feature type="transmembrane region" description="Helical" evidence="2">
    <location>
        <begin position="369"/>
        <end position="394"/>
    </location>
</feature>
<sequence length="498" mass="54958">MFGDVYENARERLVARAVEAPLTTRLLDDDDDDVAAADADADAGGDGISRSPSALSLRGAAAKATWRAIGVDVAAEDDDEQRGDGERGGDGGEVEEASTTTTTTTTTPTPSRMERGDGSRLFRASPLAPSGRRERVYAFDPWTKVAVVLRPSAAETASLSRPRWCWRPRDPSWWVAWCFLIGSIGFAVGGFASSTRRVAEDPRLYFRLEVMPYMIGGLHFLAGSCLLLYTSWKARYGEPGRADRKRVARKHRFMNARGRGGATRDDDFWTLRAAVGERGVVGVDATTVPLDDEERSELLSTENAMEEARALWLANDSWTRRRRALEVVSAALILAGVVLFKVMIFTMFLRAVSPAEGKRTMRWSERRELWLYFYPSFVGSASYVAGSYVLWCAANRSWRPPWTPSNVSTWIAWLSFIGSLLYLIGSCRCPEWLNPPLKAVAPWASDGAPTLFVGYFVGSLVFAAQSALMIHEIACAAEEAKRRAAESGLRNRGGDRLI</sequence>
<keyword evidence="2" id="KW-0472">Membrane</keyword>
<feature type="region of interest" description="Disordered" evidence="1">
    <location>
        <begin position="72"/>
        <end position="125"/>
    </location>
</feature>
<dbReference type="KEGG" id="mpp:MICPUCDRAFT_59023"/>